<dbReference type="GO" id="GO:0005737">
    <property type="term" value="C:cytoplasm"/>
    <property type="evidence" value="ECO:0007669"/>
    <property type="project" value="TreeGrafter"/>
</dbReference>
<dbReference type="InterPro" id="IPR003746">
    <property type="entry name" value="DUF167"/>
</dbReference>
<reference evidence="3 4" key="1">
    <citation type="submission" date="2018-03" db="EMBL/GenBank/DDBJ databases">
        <title>The draft genome of Zobellella taiwanensis JCM 13381.</title>
        <authorList>
            <person name="Liu L."/>
            <person name="Li L."/>
            <person name="Wang T."/>
            <person name="Zhang X."/>
            <person name="Liang L."/>
        </authorList>
    </citation>
    <scope>NUCLEOTIDE SEQUENCE [LARGE SCALE GENOMIC DNA]</scope>
    <source>
        <strain evidence="3 4">JCM 13381</strain>
    </source>
</reference>
<evidence type="ECO:0000313" key="4">
    <source>
        <dbReference type="Proteomes" id="UP000242181"/>
    </source>
</evidence>
<name>A0A2P7R270_9GAMM</name>
<accession>A0A2P7R270</accession>
<proteinExistence type="inferred from homology"/>
<gene>
    <name evidence="3" type="ORF">C7I36_07260</name>
</gene>
<dbReference type="Proteomes" id="UP000242181">
    <property type="component" value="Unassembled WGS sequence"/>
</dbReference>
<organism evidence="3 4">
    <name type="scientific">Zobellella taiwanensis</name>
    <dbReference type="NCBI Taxonomy" id="347535"/>
    <lineage>
        <taxon>Bacteria</taxon>
        <taxon>Pseudomonadati</taxon>
        <taxon>Pseudomonadota</taxon>
        <taxon>Gammaproteobacteria</taxon>
        <taxon>Aeromonadales</taxon>
        <taxon>Aeromonadaceae</taxon>
        <taxon>Zobellella</taxon>
    </lineage>
</organism>
<evidence type="ECO:0000256" key="2">
    <source>
        <dbReference type="HAMAP-Rule" id="MF_00634"/>
    </source>
</evidence>
<dbReference type="NCBIfam" id="TIGR00251">
    <property type="entry name" value="DUF167 family protein"/>
    <property type="match status" value="1"/>
</dbReference>
<evidence type="ECO:0000313" key="3">
    <source>
        <dbReference type="EMBL" id="PSJ44300.1"/>
    </source>
</evidence>
<evidence type="ECO:0000256" key="1">
    <source>
        <dbReference type="ARBA" id="ARBA00010364"/>
    </source>
</evidence>
<dbReference type="PANTHER" id="PTHR13420">
    <property type="entry name" value="UPF0235 PROTEIN C15ORF40"/>
    <property type="match status" value="1"/>
</dbReference>
<dbReference type="Gene3D" id="3.30.1200.10">
    <property type="entry name" value="YggU-like"/>
    <property type="match status" value="1"/>
</dbReference>
<dbReference type="RefSeq" id="WP_106453180.1">
    <property type="nucleotide sequence ID" value="NZ_PXYH01000008.1"/>
</dbReference>
<dbReference type="PANTHER" id="PTHR13420:SF7">
    <property type="entry name" value="UPF0235 PROTEIN C15ORF40"/>
    <property type="match status" value="1"/>
</dbReference>
<dbReference type="AlphaFoldDB" id="A0A2P7R270"/>
<dbReference type="Pfam" id="PF02594">
    <property type="entry name" value="DUF167"/>
    <property type="match status" value="1"/>
</dbReference>
<dbReference type="SUPFAM" id="SSF69786">
    <property type="entry name" value="YggU-like"/>
    <property type="match status" value="1"/>
</dbReference>
<sequence length="103" mass="11141">MAAVSQPVRLEQGRLYLSLYLQPRASRDQFLGLHGNAVKLAITAPPVDGQANAHLQKWLARQCRVAAANVSLLAGQGSRHKAVMIVEPRQIPPALAELLGREA</sequence>
<dbReference type="OrthoDB" id="9800587at2"/>
<dbReference type="InterPro" id="IPR036591">
    <property type="entry name" value="YggU-like_sf"/>
</dbReference>
<dbReference type="EMBL" id="PXYH01000008">
    <property type="protein sequence ID" value="PSJ44300.1"/>
    <property type="molecule type" value="Genomic_DNA"/>
</dbReference>
<comment type="caution">
    <text evidence="3">The sequence shown here is derived from an EMBL/GenBank/DDBJ whole genome shotgun (WGS) entry which is preliminary data.</text>
</comment>
<keyword evidence="4" id="KW-1185">Reference proteome</keyword>
<comment type="similarity">
    <text evidence="1 2">Belongs to the UPF0235 family.</text>
</comment>
<protein>
    <recommendedName>
        <fullName evidence="2">UPF0235 protein C7I36_07260</fullName>
    </recommendedName>
</protein>
<dbReference type="SMART" id="SM01152">
    <property type="entry name" value="DUF167"/>
    <property type="match status" value="1"/>
</dbReference>
<dbReference type="HAMAP" id="MF_00634">
    <property type="entry name" value="UPF0235"/>
    <property type="match status" value="1"/>
</dbReference>